<dbReference type="Proteomes" id="UP001524318">
    <property type="component" value="Unassembled WGS sequence"/>
</dbReference>
<dbReference type="RefSeq" id="WP_141139726.1">
    <property type="nucleotide sequence ID" value="NZ_JANCLV010000002.1"/>
</dbReference>
<accession>A0ABT1LL13</accession>
<evidence type="ECO:0000256" key="1">
    <source>
        <dbReference type="SAM" id="MobiDB-lite"/>
    </source>
</evidence>
<name>A0ABT1LL13_9MICC</name>
<feature type="transmembrane region" description="Helical" evidence="2">
    <location>
        <begin position="78"/>
        <end position="99"/>
    </location>
</feature>
<keyword evidence="2" id="KW-1133">Transmembrane helix</keyword>
<gene>
    <name evidence="3" type="ORF">NFC73_05265</name>
</gene>
<protein>
    <submittedName>
        <fullName evidence="3">Uncharacterized protein</fullName>
    </submittedName>
</protein>
<keyword evidence="4" id="KW-1185">Reference proteome</keyword>
<keyword evidence="2" id="KW-0472">Membrane</keyword>
<evidence type="ECO:0000313" key="4">
    <source>
        <dbReference type="Proteomes" id="UP001524318"/>
    </source>
</evidence>
<sequence>MTGRAVSVTVLLAVEAGLALLAVLVHHGFMAVYGRVADTAFEGLTWALTAGPSGMALGLVAVVAVVGLVLSPRLWMRLTAVAIPVLMLLVMLAVTPLALGQKTGKYDSSPQCVTEGTDEPMASADRESQRAFDSIEHIGLYSGGGVSGVGGCTRWFVLSGDVDVLQHYRAALPAAGWEVVEDDGRHLRAQRDGLAFQVMPCPGGGAVWAGSDDHPAYGQGIPGLAGTEICPHDL</sequence>
<dbReference type="EMBL" id="JANCLV010000002">
    <property type="protein sequence ID" value="MCP8999148.1"/>
    <property type="molecule type" value="Genomic_DNA"/>
</dbReference>
<proteinExistence type="predicted"/>
<evidence type="ECO:0000256" key="2">
    <source>
        <dbReference type="SAM" id="Phobius"/>
    </source>
</evidence>
<feature type="region of interest" description="Disordered" evidence="1">
    <location>
        <begin position="103"/>
        <end position="123"/>
    </location>
</feature>
<reference evidence="3 4" key="1">
    <citation type="submission" date="2022-06" db="EMBL/GenBank/DDBJ databases">
        <title>Pseudarthrobacter sp. strain RMG13 Genome sequencing and assembly.</title>
        <authorList>
            <person name="Kim I."/>
        </authorList>
    </citation>
    <scope>NUCLEOTIDE SEQUENCE [LARGE SCALE GENOMIC DNA]</scope>
    <source>
        <strain evidence="3 4">RMG13</strain>
    </source>
</reference>
<evidence type="ECO:0000313" key="3">
    <source>
        <dbReference type="EMBL" id="MCP8999148.1"/>
    </source>
</evidence>
<comment type="caution">
    <text evidence="3">The sequence shown here is derived from an EMBL/GenBank/DDBJ whole genome shotgun (WGS) entry which is preliminary data.</text>
</comment>
<keyword evidence="2" id="KW-0812">Transmembrane</keyword>
<organism evidence="3 4">
    <name type="scientific">Pseudarthrobacter humi</name>
    <dbReference type="NCBI Taxonomy" id="2952523"/>
    <lineage>
        <taxon>Bacteria</taxon>
        <taxon>Bacillati</taxon>
        <taxon>Actinomycetota</taxon>
        <taxon>Actinomycetes</taxon>
        <taxon>Micrococcales</taxon>
        <taxon>Micrococcaceae</taxon>
        <taxon>Pseudarthrobacter</taxon>
    </lineage>
</organism>
<feature type="transmembrane region" description="Helical" evidence="2">
    <location>
        <begin position="45"/>
        <end position="71"/>
    </location>
</feature>